<evidence type="ECO:0000259" key="10">
    <source>
        <dbReference type="Pfam" id="PF07730"/>
    </source>
</evidence>
<dbReference type="InterPro" id="IPR036890">
    <property type="entry name" value="HATPase_C_sf"/>
</dbReference>
<dbReference type="EMBL" id="NMVO01000017">
    <property type="protein sequence ID" value="OYO09702.1"/>
    <property type="molecule type" value="Genomic_DNA"/>
</dbReference>
<protein>
    <recommendedName>
        <fullName evidence="2">histidine kinase</fullName>
        <ecNumber evidence="2">2.7.13.3</ecNumber>
    </recommendedName>
</protein>
<accession>A0A255G2I3</accession>
<keyword evidence="6 12" id="KW-0418">Kinase</keyword>
<dbReference type="PANTHER" id="PTHR24421">
    <property type="entry name" value="NITRATE/NITRITE SENSOR PROTEIN NARX-RELATED"/>
    <property type="match status" value="1"/>
</dbReference>
<evidence type="ECO:0000256" key="8">
    <source>
        <dbReference type="ARBA" id="ARBA00023012"/>
    </source>
</evidence>
<reference evidence="12 13" key="1">
    <citation type="submission" date="2017-07" db="EMBL/GenBank/DDBJ databases">
        <title>Draft whole genome sequences of clinical Proprionibacteriaceae strains.</title>
        <authorList>
            <person name="Bernier A.-M."/>
            <person name="Bernard K."/>
            <person name="Domingo M.-C."/>
        </authorList>
    </citation>
    <scope>NUCLEOTIDE SEQUENCE [LARGE SCALE GENOMIC DNA]</scope>
    <source>
        <strain evidence="12 13">NML 030167</strain>
    </source>
</reference>
<evidence type="ECO:0000256" key="4">
    <source>
        <dbReference type="ARBA" id="ARBA00022679"/>
    </source>
</evidence>
<feature type="domain" description="Putative sensor" evidence="11">
    <location>
        <begin position="35"/>
        <end position="221"/>
    </location>
</feature>
<dbReference type="Proteomes" id="UP000215896">
    <property type="component" value="Unassembled WGS sequence"/>
</dbReference>
<dbReference type="Pfam" id="PF13796">
    <property type="entry name" value="Sensor"/>
    <property type="match status" value="1"/>
</dbReference>
<dbReference type="GO" id="GO:0016020">
    <property type="term" value="C:membrane"/>
    <property type="evidence" value="ECO:0007669"/>
    <property type="project" value="InterPro"/>
</dbReference>
<keyword evidence="9" id="KW-1133">Transmembrane helix</keyword>
<evidence type="ECO:0000259" key="11">
    <source>
        <dbReference type="Pfam" id="PF13796"/>
    </source>
</evidence>
<dbReference type="InterPro" id="IPR025828">
    <property type="entry name" value="Put_sensor_dom"/>
</dbReference>
<feature type="transmembrane region" description="Helical" evidence="9">
    <location>
        <begin position="178"/>
        <end position="198"/>
    </location>
</feature>
<dbReference type="AlphaFoldDB" id="A0A255G2I3"/>
<keyword evidence="3" id="KW-0597">Phosphoprotein</keyword>
<dbReference type="Pfam" id="PF07730">
    <property type="entry name" value="HisKA_3"/>
    <property type="match status" value="1"/>
</dbReference>
<comment type="catalytic activity">
    <reaction evidence="1">
        <text>ATP + protein L-histidine = ADP + protein N-phospho-L-histidine.</text>
        <dbReference type="EC" id="2.7.13.3"/>
    </reaction>
</comment>
<dbReference type="SUPFAM" id="SSF55874">
    <property type="entry name" value="ATPase domain of HSP90 chaperone/DNA topoisomerase II/histidine kinase"/>
    <property type="match status" value="1"/>
</dbReference>
<keyword evidence="5" id="KW-0547">Nucleotide-binding</keyword>
<dbReference type="PANTHER" id="PTHR24421:SF10">
    <property type="entry name" value="NITRATE_NITRITE SENSOR PROTEIN NARQ"/>
    <property type="match status" value="1"/>
</dbReference>
<keyword evidence="9" id="KW-0812">Transmembrane</keyword>
<dbReference type="CDD" id="cd16917">
    <property type="entry name" value="HATPase_UhpB-NarQ-NarX-like"/>
    <property type="match status" value="1"/>
</dbReference>
<dbReference type="EC" id="2.7.13.3" evidence="2"/>
<dbReference type="RefSeq" id="WP_094406712.1">
    <property type="nucleotide sequence ID" value="NZ_NMVO01000017.1"/>
</dbReference>
<feature type="transmembrane region" description="Helical" evidence="9">
    <location>
        <begin position="34"/>
        <end position="56"/>
    </location>
</feature>
<evidence type="ECO:0000256" key="9">
    <source>
        <dbReference type="SAM" id="Phobius"/>
    </source>
</evidence>
<keyword evidence="4" id="KW-0808">Transferase</keyword>
<sequence length="437" mass="46206">MSTRPAASTVEDQPTESPKPLLVRHFRGVAAGSAYLLLSFPIALIAFVLVVSIALLGVGMSIVWAGLPILVLTVLIARVFAAAERRMIASVDGRPAAEPAYLAPEGGMVGRLLTPLRDPQSWLDVTWVLVRFLLSIITFSVALTWLVGAAAIVLGPLSALVLDAVLPPGDYNPALRALALADSIWADAALQGLVGLIFLLTLPWVIRGLATAQVALARGLLSSRAEHQREVGELRSSRAAVRQAETDQLRRLERDIHDGPQQRLVRLNMDLARARRMAATDPENAQIVLAGAMEQTQEALGELRMLSRGIAPPVLVDRGLAAAVGEAATRSLVPVQVEIDVPRLPAHVETAAYFVVSEALANLNKHSGASQARVLAGVEDDWLFVTVIDDGVGGADPAKGHGLAGLAERLRGVDGRLEVDSPVGGPSMVQAVIPCAS</sequence>
<organism evidence="12 13">
    <name type="scientific">Enemella evansiae</name>
    <dbReference type="NCBI Taxonomy" id="2016499"/>
    <lineage>
        <taxon>Bacteria</taxon>
        <taxon>Bacillati</taxon>
        <taxon>Actinomycetota</taxon>
        <taxon>Actinomycetes</taxon>
        <taxon>Propionibacteriales</taxon>
        <taxon>Propionibacteriaceae</taxon>
        <taxon>Enemella</taxon>
    </lineage>
</organism>
<feature type="transmembrane region" description="Helical" evidence="9">
    <location>
        <begin position="62"/>
        <end position="81"/>
    </location>
</feature>
<evidence type="ECO:0000313" key="12">
    <source>
        <dbReference type="EMBL" id="OYO09702.1"/>
    </source>
</evidence>
<keyword evidence="9" id="KW-0472">Membrane</keyword>
<evidence type="ECO:0000256" key="1">
    <source>
        <dbReference type="ARBA" id="ARBA00000085"/>
    </source>
</evidence>
<comment type="caution">
    <text evidence="12">The sequence shown here is derived from an EMBL/GenBank/DDBJ whole genome shotgun (WGS) entry which is preliminary data.</text>
</comment>
<dbReference type="OrthoDB" id="3217947at2"/>
<evidence type="ECO:0000256" key="3">
    <source>
        <dbReference type="ARBA" id="ARBA00022553"/>
    </source>
</evidence>
<dbReference type="GO" id="GO:0005524">
    <property type="term" value="F:ATP binding"/>
    <property type="evidence" value="ECO:0007669"/>
    <property type="project" value="UniProtKB-KW"/>
</dbReference>
<feature type="domain" description="Signal transduction histidine kinase subgroup 3 dimerisation and phosphoacceptor" evidence="10">
    <location>
        <begin position="250"/>
        <end position="314"/>
    </location>
</feature>
<gene>
    <name evidence="12" type="ORF">CGZ94_18805</name>
</gene>
<evidence type="ECO:0000256" key="7">
    <source>
        <dbReference type="ARBA" id="ARBA00022840"/>
    </source>
</evidence>
<keyword evidence="7" id="KW-0067">ATP-binding</keyword>
<keyword evidence="13" id="KW-1185">Reference proteome</keyword>
<dbReference type="GO" id="GO:0046983">
    <property type="term" value="F:protein dimerization activity"/>
    <property type="evidence" value="ECO:0007669"/>
    <property type="project" value="InterPro"/>
</dbReference>
<keyword evidence="8" id="KW-0902">Two-component regulatory system</keyword>
<evidence type="ECO:0000313" key="13">
    <source>
        <dbReference type="Proteomes" id="UP000215896"/>
    </source>
</evidence>
<evidence type="ECO:0000256" key="5">
    <source>
        <dbReference type="ARBA" id="ARBA00022741"/>
    </source>
</evidence>
<name>A0A255G2I3_9ACTN</name>
<dbReference type="GO" id="GO:0000155">
    <property type="term" value="F:phosphorelay sensor kinase activity"/>
    <property type="evidence" value="ECO:0007669"/>
    <property type="project" value="InterPro"/>
</dbReference>
<proteinExistence type="predicted"/>
<dbReference type="InterPro" id="IPR011712">
    <property type="entry name" value="Sig_transdc_His_kin_sub3_dim/P"/>
</dbReference>
<evidence type="ECO:0000256" key="2">
    <source>
        <dbReference type="ARBA" id="ARBA00012438"/>
    </source>
</evidence>
<dbReference type="InterPro" id="IPR050482">
    <property type="entry name" value="Sensor_HK_TwoCompSys"/>
</dbReference>
<dbReference type="Gene3D" id="1.20.5.1930">
    <property type="match status" value="1"/>
</dbReference>
<dbReference type="Gene3D" id="3.30.565.10">
    <property type="entry name" value="Histidine kinase-like ATPase, C-terminal domain"/>
    <property type="match status" value="1"/>
</dbReference>
<evidence type="ECO:0000256" key="6">
    <source>
        <dbReference type="ARBA" id="ARBA00022777"/>
    </source>
</evidence>